<dbReference type="AlphaFoldDB" id="A0A654C7L1"/>
<sequence>MVKDEEILKTIEAFSDYLQVGDIVNYVLRWLGWFLIVGLSLVVDALEGVTDAILGIKGFFNSPEVQNFVDMLYPLFVVLLAISFLYIGYMFIMNKQMNRSQIIINIFVTLSVLCLLSTGMTKVDKFTDDAIAVVKSEQKGSLSDEIIKKNITDIAVIDGNKWKKKEDMNPKNHIPEKNIRQIDITEKIDKDFEFAKDKKLSDDGQEILKNKRVMDGMGVASLAELKDGWFDFFPEKYYRWHWNFWNIFFTLLITGATLLLVSIKLARLFYELAFNYLLANILAPADVANGQKLKAVLSNILNIFIATIMIFLSLKLYIMGTAYLHDKLNGVPYLIALAAFSMAVLDGPAVVERLFGIDIGLKSSWGMLAGGFALGKGIGALANSKPMKGLGNMIGKGAKGAAEGTGVAAAKTASAAVMATGGMTGLISGLKKGNESENKESLQDQMKKADQKKANGNDLAKNEKEKGNLNKEEDKKNGGTPSIQEDMKKGENENLGVANGQESGTTSLQDEMKEAGKSNGANEGGQTPGTVRQGANEGSPTPGTVRQGANEGSPTPGTVRQGASEGSQTSGTVRQGASEGSPTPGTVRQGASEGSPTPGTVRQGASEGSPTPGTVRQGTSEGSPTPGTVRQGASEGSPAPGTVRQGASEGSPAPGTVRQGASEGSPAPVETSRPAPSGSSPAPVETSRPVPSGNSPAPVEASRPVPSGGSPAPVETPRSVPSGGSPTPMETPKSVPSGSSPAPVEASRPVPSGGSPAPVEASRPVPSGGSPAPVETPRSVPSGGSPASADIVTVTHSSPIIPYESDKEVAASRSQETRTLGQYTTDKVKHTTSSMKQKVRGVQERINTSETVQNTKRFYQMGQNTGKSWRDIVSKNKNNTDEK</sequence>
<feature type="compositionally biased region" description="Basic and acidic residues" evidence="1">
    <location>
        <begin position="432"/>
        <end position="477"/>
    </location>
</feature>
<feature type="compositionally biased region" description="Polar residues" evidence="1">
    <location>
        <begin position="500"/>
        <end position="509"/>
    </location>
</feature>
<feature type="region of interest" description="Disordered" evidence="1">
    <location>
        <begin position="429"/>
        <end position="845"/>
    </location>
</feature>
<evidence type="ECO:0000256" key="2">
    <source>
        <dbReference type="SAM" id="Phobius"/>
    </source>
</evidence>
<accession>A0A654C7L1</accession>
<feature type="transmembrane region" description="Helical" evidence="2">
    <location>
        <begin position="71"/>
        <end position="90"/>
    </location>
</feature>
<feature type="transmembrane region" description="Helical" evidence="2">
    <location>
        <begin position="297"/>
        <end position="318"/>
    </location>
</feature>
<evidence type="ECO:0000313" key="4">
    <source>
        <dbReference type="EMBL" id="VXC87954.1"/>
    </source>
</evidence>
<proteinExistence type="predicted"/>
<gene>
    <name evidence="4" type="ORF">BACI71_90151</name>
</gene>
<dbReference type="InterPro" id="IPR058066">
    <property type="entry name" value="pXO2-14_N"/>
</dbReference>
<protein>
    <recommendedName>
        <fullName evidence="3">DUF8208 domain-containing protein</fullName>
    </recommendedName>
</protein>
<feature type="compositionally biased region" description="Polar residues" evidence="1">
    <location>
        <begin position="812"/>
        <end position="836"/>
    </location>
</feature>
<feature type="compositionally biased region" description="Polar residues" evidence="1">
    <location>
        <begin position="564"/>
        <end position="586"/>
    </location>
</feature>
<feature type="compositionally biased region" description="Polar residues" evidence="1">
    <location>
        <begin position="606"/>
        <end position="628"/>
    </location>
</feature>
<feature type="compositionally biased region" description="Low complexity" evidence="1">
    <location>
        <begin position="672"/>
        <end position="683"/>
    </location>
</feature>
<feature type="transmembrane region" description="Helical" evidence="2">
    <location>
        <begin position="102"/>
        <end position="120"/>
    </location>
</feature>
<feature type="domain" description="DUF8208" evidence="3">
    <location>
        <begin position="19"/>
        <end position="372"/>
    </location>
</feature>
<feature type="transmembrane region" description="Helical" evidence="2">
    <location>
        <begin position="242"/>
        <end position="261"/>
    </location>
</feature>
<organism evidence="4 5">
    <name type="scientific">Bacillus mycoides</name>
    <dbReference type="NCBI Taxonomy" id="1405"/>
    <lineage>
        <taxon>Bacteria</taxon>
        <taxon>Bacillati</taxon>
        <taxon>Bacillota</taxon>
        <taxon>Bacilli</taxon>
        <taxon>Bacillales</taxon>
        <taxon>Bacillaceae</taxon>
        <taxon>Bacillus</taxon>
        <taxon>Bacillus cereus group</taxon>
    </lineage>
</organism>
<keyword evidence="2" id="KW-1133">Transmembrane helix</keyword>
<keyword evidence="2" id="KW-0472">Membrane</keyword>
<dbReference type="NCBIfam" id="NF045890">
    <property type="entry name" value="conj_pls20_p028"/>
    <property type="match status" value="1"/>
</dbReference>
<feature type="compositionally biased region" description="Basic and acidic residues" evidence="1">
    <location>
        <begin position="868"/>
        <end position="883"/>
    </location>
</feature>
<keyword evidence="2" id="KW-0812">Transmembrane</keyword>
<name>A0A654C7L1_BACMY</name>
<dbReference type="Proteomes" id="UP000437562">
    <property type="component" value="Unassembled WGS sequence"/>
</dbReference>
<reference evidence="4 5" key="1">
    <citation type="submission" date="2019-10" db="EMBL/GenBank/DDBJ databases">
        <authorList>
            <person name="Karimi E."/>
        </authorList>
    </citation>
    <scope>NUCLEOTIDE SEQUENCE [LARGE SCALE GENOMIC DNA]</scope>
    <source>
        <strain evidence="4">Bacillus sp. 71</strain>
    </source>
</reference>
<evidence type="ECO:0000313" key="5">
    <source>
        <dbReference type="Proteomes" id="UP000437562"/>
    </source>
</evidence>
<feature type="region of interest" description="Disordered" evidence="1">
    <location>
        <begin position="861"/>
        <end position="883"/>
    </location>
</feature>
<dbReference type="EMBL" id="CABWMC010000034">
    <property type="protein sequence ID" value="VXC87954.1"/>
    <property type="molecule type" value="Genomic_DNA"/>
</dbReference>
<dbReference type="InterPro" id="IPR058521">
    <property type="entry name" value="DUF8208"/>
</dbReference>
<feature type="transmembrane region" description="Helical" evidence="2">
    <location>
        <begin position="268"/>
        <end position="285"/>
    </location>
</feature>
<dbReference type="Pfam" id="PF26635">
    <property type="entry name" value="DUF8208"/>
    <property type="match status" value="1"/>
</dbReference>
<feature type="transmembrane region" description="Helical" evidence="2">
    <location>
        <begin position="330"/>
        <end position="351"/>
    </location>
</feature>
<evidence type="ECO:0000259" key="3">
    <source>
        <dbReference type="Pfam" id="PF26635"/>
    </source>
</evidence>
<evidence type="ECO:0000256" key="1">
    <source>
        <dbReference type="SAM" id="MobiDB-lite"/>
    </source>
</evidence>